<evidence type="ECO:0000313" key="1">
    <source>
        <dbReference type="EMBL" id="MDX5930495.1"/>
    </source>
</evidence>
<dbReference type="EMBL" id="JAWXYB010000018">
    <property type="protein sequence ID" value="MDX5930495.1"/>
    <property type="molecule type" value="Genomic_DNA"/>
</dbReference>
<keyword evidence="2" id="KW-1185">Reference proteome</keyword>
<accession>A0AAW9DP44</accession>
<sequence length="67" mass="7199">MTPDALDPAKLAELRADAENPLIAPSRRVAARTALRALGEGVKRREPIEPADGLLVLRVLVREMGDG</sequence>
<comment type="caution">
    <text evidence="1">The sequence shown here is derived from an EMBL/GenBank/DDBJ whole genome shotgun (WGS) entry which is preliminary data.</text>
</comment>
<evidence type="ECO:0000313" key="2">
    <source>
        <dbReference type="Proteomes" id="UP001279553"/>
    </source>
</evidence>
<name>A0AAW9DP44_ACIAO</name>
<proteinExistence type="predicted"/>
<protein>
    <submittedName>
        <fullName evidence="1">Uncharacterized protein</fullName>
    </submittedName>
</protein>
<gene>
    <name evidence="1" type="ORF">SIL87_06940</name>
</gene>
<reference evidence="1 2" key="1">
    <citation type="submission" date="2023-11" db="EMBL/GenBank/DDBJ databases">
        <title>MicrobeMod: A computational toolkit for identifying prokaryotic methylation and restriction-modification with nanopore sequencing.</title>
        <authorList>
            <person name="Crits-Christoph A."/>
            <person name="Kang S.C."/>
            <person name="Lee H."/>
            <person name="Ostrov N."/>
        </authorList>
    </citation>
    <scope>NUCLEOTIDE SEQUENCE [LARGE SCALE GENOMIC DNA]</scope>
    <source>
        <strain evidence="1 2">DSMZ 700</strain>
    </source>
</reference>
<organism evidence="1 2">
    <name type="scientific">Acidiphilium acidophilum</name>
    <name type="common">Thiobacillus acidophilus</name>
    <dbReference type="NCBI Taxonomy" id="76588"/>
    <lineage>
        <taxon>Bacteria</taxon>
        <taxon>Pseudomonadati</taxon>
        <taxon>Pseudomonadota</taxon>
        <taxon>Alphaproteobacteria</taxon>
        <taxon>Acetobacterales</taxon>
        <taxon>Acidocellaceae</taxon>
        <taxon>Acidiphilium</taxon>
    </lineage>
</organism>
<dbReference type="RefSeq" id="WP_319613440.1">
    <property type="nucleotide sequence ID" value="NZ_JAWXYB010000018.1"/>
</dbReference>
<dbReference type="Proteomes" id="UP001279553">
    <property type="component" value="Unassembled WGS sequence"/>
</dbReference>
<dbReference type="AlphaFoldDB" id="A0AAW9DP44"/>